<organism evidence="3 4">
    <name type="scientific">Micropruina glycogenica</name>
    <dbReference type="NCBI Taxonomy" id="75385"/>
    <lineage>
        <taxon>Bacteria</taxon>
        <taxon>Bacillati</taxon>
        <taxon>Actinomycetota</taxon>
        <taxon>Actinomycetes</taxon>
        <taxon>Propionibacteriales</taxon>
        <taxon>Nocardioidaceae</taxon>
        <taxon>Micropruina</taxon>
    </lineage>
</organism>
<dbReference type="Gene3D" id="3.40.50.300">
    <property type="entry name" value="P-loop containing nucleotide triphosphate hydrolases"/>
    <property type="match status" value="1"/>
</dbReference>
<dbReference type="KEGG" id="mgg:MPLG2_1002"/>
<sequence>MQAGDGRWYALNTNLIYKAKVAASELYTAALEAGLAETFGIQFVERTTGRGKRPIREVDGIDPALNTRWSTRRRQIEHRRDELAATFLADHGRPPTEVEMIALAQRANLETRDAKPEPRSLAEQRATWRIQAEQVLGARGVDRMLAAAFGREPVHAQTPTIDWLIDTSARIIGVVEQDRSTWQGWHVRAEALRQARAAGVSTELLDRVVDTLVDLALETRSLRLTKDDPIEEPDALRRSDGQSVYTIPGMDWYTSSRILDAEDRIVAHAGRADGRVVAREVVDLAMLEALANGTQLTPGQRELVGSMARSGRRVQLAIAPAGTGKTTAMRTLGAAWTESGGTVIGLAPSAAAAKALADQLDVPCDTLAKLTWSLDHPDQPQPAWMAAIGADSLVVIDEAGMADTLSLDRAIEHIVGRGGSVRLIGDDRQLSAIGAGGVPADIEAAVGACRLVEVLRFDDPAEAEASLALREGRAEALGYYLDHDRIHVGDMATMAHAVLDAWTQDHANGLDAANARPDQGPRHRAEPARAAAPPRRPHHARSRHRVGRRLHRSRRRPGDHPRQRPPVAGRQP</sequence>
<dbReference type="AlphaFoldDB" id="A0A2N9JEU3"/>
<dbReference type="GO" id="GO:0016779">
    <property type="term" value="F:nucleotidyltransferase activity"/>
    <property type="evidence" value="ECO:0007669"/>
    <property type="project" value="UniProtKB-KW"/>
</dbReference>
<dbReference type="SUPFAM" id="SSF55464">
    <property type="entry name" value="Origin of replication-binding domain, RBD-like"/>
    <property type="match status" value="1"/>
</dbReference>
<keyword evidence="3" id="KW-0808">Transferase</keyword>
<feature type="domain" description="TrwC relaxase" evidence="2">
    <location>
        <begin position="3"/>
        <end position="134"/>
    </location>
</feature>
<dbReference type="Proteomes" id="UP000238164">
    <property type="component" value="Chromosome 1"/>
</dbReference>
<evidence type="ECO:0000256" key="1">
    <source>
        <dbReference type="SAM" id="MobiDB-lite"/>
    </source>
</evidence>
<dbReference type="SUPFAM" id="SSF52540">
    <property type="entry name" value="P-loop containing nucleoside triphosphate hydrolases"/>
    <property type="match status" value="1"/>
</dbReference>
<dbReference type="EMBL" id="LT985188">
    <property type="protein sequence ID" value="SPD86038.1"/>
    <property type="molecule type" value="Genomic_DNA"/>
</dbReference>
<dbReference type="Pfam" id="PF13604">
    <property type="entry name" value="AAA_30"/>
    <property type="match status" value="1"/>
</dbReference>
<keyword evidence="4" id="KW-1185">Reference proteome</keyword>
<dbReference type="EC" id="2.7.7.-" evidence="3"/>
<evidence type="ECO:0000313" key="4">
    <source>
        <dbReference type="Proteomes" id="UP000238164"/>
    </source>
</evidence>
<feature type="region of interest" description="Disordered" evidence="1">
    <location>
        <begin position="510"/>
        <end position="572"/>
    </location>
</feature>
<keyword evidence="3" id="KW-0548">Nucleotidyltransferase</keyword>
<dbReference type="InterPro" id="IPR014862">
    <property type="entry name" value="TrwC"/>
</dbReference>
<feature type="compositionally biased region" description="Basic residues" evidence="1">
    <location>
        <begin position="535"/>
        <end position="555"/>
    </location>
</feature>
<accession>A0A2N9JEU3</accession>
<reference evidence="3 4" key="1">
    <citation type="submission" date="2018-02" db="EMBL/GenBank/DDBJ databases">
        <authorList>
            <person name="Cohen D.B."/>
            <person name="Kent A.D."/>
        </authorList>
    </citation>
    <scope>NUCLEOTIDE SEQUENCE [LARGE SCALE GENOMIC DNA]</scope>
    <source>
        <strain evidence="3">1</strain>
    </source>
</reference>
<protein>
    <submittedName>
        <fullName evidence="3">DNA primase</fullName>
        <ecNumber evidence="3">2.7.7.-</ecNumber>
    </submittedName>
</protein>
<gene>
    <name evidence="3" type="ORF">MPLG2_1002</name>
</gene>
<dbReference type="Pfam" id="PF08751">
    <property type="entry name" value="TrwC"/>
    <property type="match status" value="1"/>
</dbReference>
<dbReference type="OrthoDB" id="4524286at2"/>
<evidence type="ECO:0000313" key="3">
    <source>
        <dbReference type="EMBL" id="SPD86038.1"/>
    </source>
</evidence>
<name>A0A2N9JEU3_9ACTN</name>
<proteinExistence type="predicted"/>
<dbReference type="InterPro" id="IPR027417">
    <property type="entry name" value="P-loop_NTPase"/>
</dbReference>
<evidence type="ECO:0000259" key="2">
    <source>
        <dbReference type="Pfam" id="PF08751"/>
    </source>
</evidence>